<name>A0A9D4EP43_DREPO</name>
<dbReference type="AlphaFoldDB" id="A0A9D4EP43"/>
<evidence type="ECO:0000313" key="2">
    <source>
        <dbReference type="Proteomes" id="UP000828390"/>
    </source>
</evidence>
<proteinExistence type="predicted"/>
<evidence type="ECO:0000313" key="1">
    <source>
        <dbReference type="EMBL" id="KAH3781976.1"/>
    </source>
</evidence>
<reference evidence="1" key="1">
    <citation type="journal article" date="2019" name="bioRxiv">
        <title>The Genome of the Zebra Mussel, Dreissena polymorpha: A Resource for Invasive Species Research.</title>
        <authorList>
            <person name="McCartney M.A."/>
            <person name="Auch B."/>
            <person name="Kono T."/>
            <person name="Mallez S."/>
            <person name="Zhang Y."/>
            <person name="Obille A."/>
            <person name="Becker A."/>
            <person name="Abrahante J.E."/>
            <person name="Garbe J."/>
            <person name="Badalamenti J.P."/>
            <person name="Herman A."/>
            <person name="Mangelson H."/>
            <person name="Liachko I."/>
            <person name="Sullivan S."/>
            <person name="Sone E.D."/>
            <person name="Koren S."/>
            <person name="Silverstein K.A.T."/>
            <person name="Beckman K.B."/>
            <person name="Gohl D.M."/>
        </authorList>
    </citation>
    <scope>NUCLEOTIDE SEQUENCE</scope>
    <source>
        <strain evidence="1">Duluth1</strain>
        <tissue evidence="1">Whole animal</tissue>
    </source>
</reference>
<comment type="caution">
    <text evidence="1">The sequence shown here is derived from an EMBL/GenBank/DDBJ whole genome shotgun (WGS) entry which is preliminary data.</text>
</comment>
<protein>
    <submittedName>
        <fullName evidence="1">Uncharacterized protein</fullName>
    </submittedName>
</protein>
<dbReference type="EMBL" id="JAIWYP010000008">
    <property type="protein sequence ID" value="KAH3781976.1"/>
    <property type="molecule type" value="Genomic_DNA"/>
</dbReference>
<dbReference type="Proteomes" id="UP000828390">
    <property type="component" value="Unassembled WGS sequence"/>
</dbReference>
<organism evidence="1 2">
    <name type="scientific">Dreissena polymorpha</name>
    <name type="common">Zebra mussel</name>
    <name type="synonym">Mytilus polymorpha</name>
    <dbReference type="NCBI Taxonomy" id="45954"/>
    <lineage>
        <taxon>Eukaryota</taxon>
        <taxon>Metazoa</taxon>
        <taxon>Spiralia</taxon>
        <taxon>Lophotrochozoa</taxon>
        <taxon>Mollusca</taxon>
        <taxon>Bivalvia</taxon>
        <taxon>Autobranchia</taxon>
        <taxon>Heteroconchia</taxon>
        <taxon>Euheterodonta</taxon>
        <taxon>Imparidentia</taxon>
        <taxon>Neoheterodontei</taxon>
        <taxon>Myida</taxon>
        <taxon>Dreissenoidea</taxon>
        <taxon>Dreissenidae</taxon>
        <taxon>Dreissena</taxon>
    </lineage>
</organism>
<accession>A0A9D4EP43</accession>
<sequence>METDLNLRGGCNRPDLKRQCIRRERQLQNFIKDRPDLKATAYSPRATSSILHLRHQTVS</sequence>
<keyword evidence="2" id="KW-1185">Reference proteome</keyword>
<gene>
    <name evidence="1" type="ORF">DPMN_159887</name>
</gene>
<reference evidence="1" key="2">
    <citation type="submission" date="2020-11" db="EMBL/GenBank/DDBJ databases">
        <authorList>
            <person name="McCartney M.A."/>
            <person name="Auch B."/>
            <person name="Kono T."/>
            <person name="Mallez S."/>
            <person name="Becker A."/>
            <person name="Gohl D.M."/>
            <person name="Silverstein K.A.T."/>
            <person name="Koren S."/>
            <person name="Bechman K.B."/>
            <person name="Herman A."/>
            <person name="Abrahante J.E."/>
            <person name="Garbe J."/>
        </authorList>
    </citation>
    <scope>NUCLEOTIDE SEQUENCE</scope>
    <source>
        <strain evidence="1">Duluth1</strain>
        <tissue evidence="1">Whole animal</tissue>
    </source>
</reference>